<dbReference type="InParanoid" id="G5CBD6"/>
<evidence type="ECO:0000256" key="6">
    <source>
        <dbReference type="ARBA" id="ARBA00022729"/>
    </source>
</evidence>
<feature type="chain" id="PRO_5018786097" evidence="7">
    <location>
        <begin position="29"/>
        <end position="107"/>
    </location>
</feature>
<protein>
    <submittedName>
        <fullName evidence="8">Cystatin-9-like protein</fullName>
    </submittedName>
</protein>
<dbReference type="InterPro" id="IPR000010">
    <property type="entry name" value="Cystatin_dom"/>
</dbReference>
<evidence type="ECO:0000256" key="1">
    <source>
        <dbReference type="ARBA" id="ARBA00004613"/>
    </source>
</evidence>
<evidence type="ECO:0000256" key="2">
    <source>
        <dbReference type="ARBA" id="ARBA00009403"/>
    </source>
</evidence>
<dbReference type="Gene3D" id="3.10.450.10">
    <property type="match status" value="1"/>
</dbReference>
<keyword evidence="4" id="KW-0646">Protease inhibitor</keyword>
<proteinExistence type="inferred from homology"/>
<keyword evidence="5" id="KW-0789">Thiol protease inhibitor</keyword>
<dbReference type="InterPro" id="IPR046350">
    <property type="entry name" value="Cystatin_sf"/>
</dbReference>
<comment type="subcellular location">
    <subcellularLocation>
        <location evidence="1">Secreted</location>
    </subcellularLocation>
</comment>
<evidence type="ECO:0000256" key="3">
    <source>
        <dbReference type="ARBA" id="ARBA00022525"/>
    </source>
</evidence>
<organism evidence="8 9">
    <name type="scientific">Heterocephalus glaber</name>
    <name type="common">Naked mole rat</name>
    <dbReference type="NCBI Taxonomy" id="10181"/>
    <lineage>
        <taxon>Eukaryota</taxon>
        <taxon>Metazoa</taxon>
        <taxon>Chordata</taxon>
        <taxon>Craniata</taxon>
        <taxon>Vertebrata</taxon>
        <taxon>Euteleostomi</taxon>
        <taxon>Mammalia</taxon>
        <taxon>Eutheria</taxon>
        <taxon>Euarchontoglires</taxon>
        <taxon>Glires</taxon>
        <taxon>Rodentia</taxon>
        <taxon>Hystricomorpha</taxon>
        <taxon>Bathyergidae</taxon>
        <taxon>Heterocephalus</taxon>
    </lineage>
</organism>
<dbReference type="AlphaFoldDB" id="G5CBD6"/>
<dbReference type="SUPFAM" id="SSF54403">
    <property type="entry name" value="Cystatin/monellin"/>
    <property type="match status" value="1"/>
</dbReference>
<dbReference type="FunCoup" id="G5CBD6">
    <property type="interactions" value="141"/>
</dbReference>
<keyword evidence="3" id="KW-0964">Secreted</keyword>
<dbReference type="InterPro" id="IPR043250">
    <property type="entry name" value="CST9-like"/>
</dbReference>
<evidence type="ECO:0000256" key="7">
    <source>
        <dbReference type="SAM" id="SignalP"/>
    </source>
</evidence>
<dbReference type="OMA" id="FFTIGIE"/>
<dbReference type="MEROPS" id="I25.024"/>
<gene>
    <name evidence="8" type="ORF">GW7_00723</name>
</gene>
<comment type="similarity">
    <text evidence="2">Belongs to the cystatin family.</text>
</comment>
<dbReference type="Proteomes" id="UP000006813">
    <property type="component" value="Unassembled WGS sequence"/>
</dbReference>
<dbReference type="GO" id="GO:0004869">
    <property type="term" value="F:cysteine-type endopeptidase inhibitor activity"/>
    <property type="evidence" value="ECO:0007669"/>
    <property type="project" value="UniProtKB-KW"/>
</dbReference>
<name>G5CBD6_HETGA</name>
<dbReference type="GO" id="GO:0019730">
    <property type="term" value="P:antimicrobial humoral response"/>
    <property type="evidence" value="ECO:0007669"/>
    <property type="project" value="TreeGrafter"/>
</dbReference>
<reference evidence="8 9" key="1">
    <citation type="journal article" date="2011" name="Nature">
        <title>Genome sequencing reveals insights into physiology and longevity of the naked mole rat.</title>
        <authorList>
            <person name="Kim E.B."/>
            <person name="Fang X."/>
            <person name="Fushan A.A."/>
            <person name="Huang Z."/>
            <person name="Lobanov A.V."/>
            <person name="Han L."/>
            <person name="Marino S.M."/>
            <person name="Sun X."/>
            <person name="Turanov A.A."/>
            <person name="Yang P."/>
            <person name="Yim S.H."/>
            <person name="Zhao X."/>
            <person name="Kasaikina M.V."/>
            <person name="Stoletzki N."/>
            <person name="Peng C."/>
            <person name="Polak P."/>
            <person name="Xiong Z."/>
            <person name="Kiezun A."/>
            <person name="Zhu Y."/>
            <person name="Chen Y."/>
            <person name="Kryukov G.V."/>
            <person name="Zhang Q."/>
            <person name="Peshkin L."/>
            <person name="Yang L."/>
            <person name="Bronson R.T."/>
            <person name="Buffenstein R."/>
            <person name="Wang B."/>
            <person name="Han C."/>
            <person name="Li Q."/>
            <person name="Chen L."/>
            <person name="Zhao W."/>
            <person name="Sunyaev S.R."/>
            <person name="Park T.J."/>
            <person name="Zhang G."/>
            <person name="Wang J."/>
            <person name="Gladyshev V.N."/>
        </authorList>
    </citation>
    <scope>NUCLEOTIDE SEQUENCE [LARGE SCALE GENOMIC DNA]</scope>
</reference>
<accession>G5CBD6</accession>
<evidence type="ECO:0000256" key="4">
    <source>
        <dbReference type="ARBA" id="ARBA00022690"/>
    </source>
</evidence>
<feature type="signal peptide" evidence="7">
    <location>
        <begin position="1"/>
        <end position="28"/>
    </location>
</feature>
<evidence type="ECO:0000256" key="5">
    <source>
        <dbReference type="ARBA" id="ARBA00022704"/>
    </source>
</evidence>
<dbReference type="CDD" id="cd00042">
    <property type="entry name" value="CY"/>
    <property type="match status" value="1"/>
</dbReference>
<dbReference type="STRING" id="10181.G5CBD6"/>
<dbReference type="eggNOG" id="ENOG502TAJ0">
    <property type="taxonomic scope" value="Eukaryota"/>
</dbReference>
<dbReference type="PANTHER" id="PTHR46945:SF1">
    <property type="entry name" value="CYSTATIN-9-LIKE"/>
    <property type="match status" value="1"/>
</dbReference>
<dbReference type="GO" id="GO:0005615">
    <property type="term" value="C:extracellular space"/>
    <property type="evidence" value="ECO:0007669"/>
    <property type="project" value="TreeGrafter"/>
</dbReference>
<sequence length="107" mass="12499">MVRPPGRRVLAWAALLLLWGIWLLGTGAWYFQQEQEDDWNETVNMAFFMKLQLGRTKCKKFQDDLDNCRFQESPEPSNIVTCTFNVSTLPWTTEFQLLNKNCSEGPH</sequence>
<evidence type="ECO:0000313" key="8">
    <source>
        <dbReference type="EMBL" id="EHB18847.1"/>
    </source>
</evidence>
<evidence type="ECO:0000313" key="9">
    <source>
        <dbReference type="Proteomes" id="UP000006813"/>
    </source>
</evidence>
<dbReference type="EMBL" id="JH204766">
    <property type="protein sequence ID" value="EHB18847.1"/>
    <property type="molecule type" value="Genomic_DNA"/>
</dbReference>
<dbReference type="PANTHER" id="PTHR46945">
    <property type="entry name" value="CYSTATIN-9-LIKE"/>
    <property type="match status" value="1"/>
</dbReference>
<keyword evidence="6 7" id="KW-0732">Signal</keyword>